<organism evidence="2 3">
    <name type="scientific">Klebsiella aerogenes</name>
    <name type="common">Enterobacter aerogenes</name>
    <dbReference type="NCBI Taxonomy" id="548"/>
    <lineage>
        <taxon>Bacteria</taxon>
        <taxon>Pseudomonadati</taxon>
        <taxon>Pseudomonadota</taxon>
        <taxon>Gammaproteobacteria</taxon>
        <taxon>Enterobacterales</taxon>
        <taxon>Enterobacteriaceae</taxon>
        <taxon>Klebsiella/Raoultella group</taxon>
        <taxon>Klebsiella</taxon>
    </lineage>
</organism>
<dbReference type="Pfam" id="PF11769">
    <property type="entry name" value="DUF3313"/>
    <property type="match status" value="1"/>
</dbReference>
<accession>A0AAP9U806</accession>
<evidence type="ECO:0000313" key="2">
    <source>
        <dbReference type="EMBL" id="QMR43099.1"/>
    </source>
</evidence>
<dbReference type="AlphaFoldDB" id="A0AAP9U806"/>
<dbReference type="RefSeq" id="WP_182015478.1">
    <property type="nucleotide sequence ID" value="NZ_CP055905.1"/>
</dbReference>
<reference evidence="3" key="1">
    <citation type="submission" date="2020-06" db="EMBL/GenBank/DDBJ databases">
        <title>REHAB project genomes.</title>
        <authorList>
            <person name="Shaw L.P."/>
        </authorList>
    </citation>
    <scope>NUCLEOTIDE SEQUENCE [LARGE SCALE GENOMIC DNA]</scope>
    <source>
        <strain evidence="3">RHBSTW-00938</strain>
        <plasmid evidence="3">prhbstw-00938_2</plasmid>
    </source>
</reference>
<proteinExistence type="predicted"/>
<name>A0AAP9U806_KLEAE</name>
<dbReference type="PROSITE" id="PS51257">
    <property type="entry name" value="PROKAR_LIPOPROTEIN"/>
    <property type="match status" value="1"/>
</dbReference>
<feature type="chain" id="PRO_5042912847" evidence="1">
    <location>
        <begin position="20"/>
        <end position="223"/>
    </location>
</feature>
<protein>
    <submittedName>
        <fullName evidence="2">DUF3313 domain-containing protein</fullName>
    </submittedName>
</protein>
<geneLocation type="plasmid" evidence="3">
    <name>prhbstw-00938_2</name>
</geneLocation>
<keyword evidence="2" id="KW-0614">Plasmid</keyword>
<gene>
    <name evidence="2" type="ORF">HV331_26875</name>
</gene>
<dbReference type="Proteomes" id="UP000514462">
    <property type="component" value="Plasmid pRHBSTW-00938_2"/>
</dbReference>
<feature type="signal peptide" evidence="1">
    <location>
        <begin position="1"/>
        <end position="19"/>
    </location>
</feature>
<keyword evidence="1" id="KW-0732">Signal</keyword>
<evidence type="ECO:0000313" key="3">
    <source>
        <dbReference type="Proteomes" id="UP000514462"/>
    </source>
</evidence>
<evidence type="ECO:0000256" key="1">
    <source>
        <dbReference type="SAM" id="SignalP"/>
    </source>
</evidence>
<dbReference type="EMBL" id="CP055905">
    <property type="protein sequence ID" value="QMR43099.1"/>
    <property type="molecule type" value="Genomic_DNA"/>
</dbReference>
<sequence>MYGKKLYKLAFVVGALALAGCTSKIVQPTMYSGYLKDYSGLQEVTAPSGDPELRWVSPDFNPDKYDSIVYNQIVYYPEPKMDSQLGQMALDNILKYTNTRVKGALAERKPIVSKPGQHSLIFRGAITGVDISKEGLQFYEVIPAALLIAGVENLTGHRTADTNLYFEAELIDAETNKPVFKAVRKGSGMTVPNQSTPVTKNTLKKVIDKMALDIVKIKFDKKQ</sequence>
<dbReference type="InterPro" id="IPR021747">
    <property type="entry name" value="DUF3313"/>
</dbReference>